<dbReference type="Proteomes" id="UP000301737">
    <property type="component" value="Unassembled WGS sequence"/>
</dbReference>
<dbReference type="InterPro" id="IPR023213">
    <property type="entry name" value="CAT-like_dom_sf"/>
</dbReference>
<evidence type="ECO:0000313" key="9">
    <source>
        <dbReference type="Proteomes" id="UP000301737"/>
    </source>
</evidence>
<dbReference type="InterPro" id="IPR042231">
    <property type="entry name" value="Cho/carn_acyl_trans_2"/>
</dbReference>
<comment type="similarity">
    <text evidence="1 5">Belongs to the carnitine/choline acetyltransferase family.</text>
</comment>
<accession>A0A4C2E5T0</accession>
<feature type="region of interest" description="Disordered" evidence="6">
    <location>
        <begin position="1"/>
        <end position="21"/>
    </location>
</feature>
<evidence type="ECO:0000259" key="7">
    <source>
        <dbReference type="Pfam" id="PF00755"/>
    </source>
</evidence>
<organism evidence="8 9">
    <name type="scientific">Zygosaccharomyces mellis</name>
    <dbReference type="NCBI Taxonomy" id="42258"/>
    <lineage>
        <taxon>Eukaryota</taxon>
        <taxon>Fungi</taxon>
        <taxon>Dikarya</taxon>
        <taxon>Ascomycota</taxon>
        <taxon>Saccharomycotina</taxon>
        <taxon>Saccharomycetes</taxon>
        <taxon>Saccharomycetales</taxon>
        <taxon>Saccharomycetaceae</taxon>
        <taxon>Zygosaccharomyces</taxon>
    </lineage>
</organism>
<feature type="compositionally biased region" description="Basic and acidic residues" evidence="6">
    <location>
        <begin position="1"/>
        <end position="14"/>
    </location>
</feature>
<keyword evidence="2 5" id="KW-0808">Transferase</keyword>
<dbReference type="InterPro" id="IPR000542">
    <property type="entry name" value="Carn_acyl_trans"/>
</dbReference>
<evidence type="ECO:0000256" key="2">
    <source>
        <dbReference type="ARBA" id="ARBA00022679"/>
    </source>
</evidence>
<evidence type="ECO:0000256" key="4">
    <source>
        <dbReference type="PIRSR" id="PIRSR600542-1"/>
    </source>
</evidence>
<dbReference type="AlphaFoldDB" id="A0A4C2E5T0"/>
<evidence type="ECO:0000256" key="5">
    <source>
        <dbReference type="RuleBase" id="RU003801"/>
    </source>
</evidence>
<gene>
    <name evidence="8" type="primary">YAT1</name>
    <name evidence="8" type="ORF">ZYGM_000397</name>
</gene>
<keyword evidence="3 5" id="KW-0012">Acyltransferase</keyword>
<sequence length="697" mass="80261">MSLPKRIENEEKDTPLMPELPRLPIPPLRETLSRYLARVEPLLEDQQNRKMKEYVLSDNNLKLMHKLQQHLLEYDRRLAKEKPQSSYIEDFWYDAYLMYEASVVLNVNPCFLLEDDRTIKNVIGCYNKYTCQIKRAAKLIFSILKFIKEIRHGNLKRDVVHGETPLSMDQYSRLFGCSRIPPGPREKSCHLQVDPTSHHVIVTYESQFYWFDVLDVDNIPIFSTPEPIEWNLYSIIMDSKQSESTRPPFGVFTTEDRRIWSNVRDYIFHDSDSTNWKNLKIVDSALFVICLDDASFTEDSELIKSMLCGTSQIRLFPNGLAKPLDAQHGTCLNRWYDKLQLIVTKNGKAGINFEHTAVDGHTVLRLASDIYTDSILGFARGVTRNVPDVFTETSKSNFEKSNLNLITIPQKLEWKVDPFILSSLHFAETRVSDSISQHEFAVLNFTKYGSNHIKASFQCSPDALVQQAFQVAYYALYGKFEATYEPAMTKKFTNGRTEAIRSVTPESKDFVKSMFDRYAIDEHRIRFLKKACKKHSQIIRECSDGLGQDRHLYALYRIWNENYKDTMPFPPIFKDESWSIHNNIIISTSNCGNPCLKSFGFGPVTPNGFGIGYIVRENAISMVISSRHRQTHRFASLIERSLLEIDHVFQRRSAADSEVSTAIPSNRPGLGKLEQQRSNSLVHLLSGNNYFDVNVSG</sequence>
<comment type="caution">
    <text evidence="8">The sequence shown here is derived from an EMBL/GenBank/DDBJ whole genome shotgun (WGS) entry which is preliminary data.</text>
</comment>
<dbReference type="PROSITE" id="PS00440">
    <property type="entry name" value="ACYLTRANSF_C_2"/>
    <property type="match status" value="1"/>
</dbReference>
<dbReference type="GO" id="GO:0005739">
    <property type="term" value="C:mitochondrion"/>
    <property type="evidence" value="ECO:0007669"/>
    <property type="project" value="TreeGrafter"/>
</dbReference>
<reference evidence="8 9" key="1">
    <citation type="submission" date="2019-01" db="EMBL/GenBank/DDBJ databases">
        <title>Draft Genome Sequencing of Zygosaccharomyces mellis Ca-7.</title>
        <authorList>
            <person name="Shiwa Y."/>
            <person name="Kanesaki Y."/>
            <person name="Ishige T."/>
            <person name="Mura K."/>
            <person name="Hori T."/>
            <person name="Tamura T."/>
        </authorList>
    </citation>
    <scope>NUCLEOTIDE SEQUENCE [LARGE SCALE GENOMIC DNA]</scope>
    <source>
        <strain evidence="8 9">Ca-7</strain>
    </source>
</reference>
<dbReference type="InterPro" id="IPR039551">
    <property type="entry name" value="Cho/carn_acyl_trans"/>
</dbReference>
<dbReference type="GO" id="GO:0004092">
    <property type="term" value="F:carnitine O-acetyltransferase activity"/>
    <property type="evidence" value="ECO:0007669"/>
    <property type="project" value="TreeGrafter"/>
</dbReference>
<keyword evidence="9" id="KW-1185">Reference proteome</keyword>
<evidence type="ECO:0000256" key="6">
    <source>
        <dbReference type="SAM" id="MobiDB-lite"/>
    </source>
</evidence>
<dbReference type="EMBL" id="BIMX01000004">
    <property type="protein sequence ID" value="GCE98089.1"/>
    <property type="molecule type" value="Genomic_DNA"/>
</dbReference>
<dbReference type="FunFam" id="3.30.559.70:FF:000003">
    <property type="entry name" value="Carnitine acetyl transferase FacC"/>
    <property type="match status" value="1"/>
</dbReference>
<proteinExistence type="inferred from homology"/>
<evidence type="ECO:0000256" key="3">
    <source>
        <dbReference type="ARBA" id="ARBA00023315"/>
    </source>
</evidence>
<feature type="domain" description="Choline/carnitine acyltransferase" evidence="7">
    <location>
        <begin position="23"/>
        <end position="639"/>
    </location>
</feature>
<dbReference type="SUPFAM" id="SSF52777">
    <property type="entry name" value="CoA-dependent acyltransferases"/>
    <property type="match status" value="2"/>
</dbReference>
<dbReference type="PROSITE" id="PS00439">
    <property type="entry name" value="ACYLTRANSF_C_1"/>
    <property type="match status" value="1"/>
</dbReference>
<evidence type="ECO:0000313" key="8">
    <source>
        <dbReference type="EMBL" id="GCE98089.1"/>
    </source>
</evidence>
<dbReference type="PANTHER" id="PTHR22589:SF29">
    <property type="entry name" value="MITOCHONDRIAL CARNITINE O-ACETYLTRANSFERASE-RELATED"/>
    <property type="match status" value="1"/>
</dbReference>
<evidence type="ECO:0000256" key="1">
    <source>
        <dbReference type="ARBA" id="ARBA00005232"/>
    </source>
</evidence>
<protein>
    <submittedName>
        <fullName evidence="8">Carnitine O-acetyltransferase yat1</fullName>
    </submittedName>
</protein>
<dbReference type="Pfam" id="PF00755">
    <property type="entry name" value="Carn_acyltransf"/>
    <property type="match status" value="1"/>
</dbReference>
<dbReference type="Gene3D" id="3.30.559.10">
    <property type="entry name" value="Chloramphenicol acetyltransferase-like domain"/>
    <property type="match status" value="1"/>
</dbReference>
<dbReference type="PANTHER" id="PTHR22589">
    <property type="entry name" value="CARNITINE O-ACYLTRANSFERASE"/>
    <property type="match status" value="1"/>
</dbReference>
<feature type="active site" description="Proton acceptor" evidence="4">
    <location>
        <position position="355"/>
    </location>
</feature>
<dbReference type="GO" id="GO:0009437">
    <property type="term" value="P:carnitine metabolic process"/>
    <property type="evidence" value="ECO:0007669"/>
    <property type="project" value="TreeGrafter"/>
</dbReference>
<name>A0A4C2E5T0_9SACH</name>
<dbReference type="Gene3D" id="3.30.559.70">
    <property type="entry name" value="Choline/Carnitine o-acyltransferase, domain 2"/>
    <property type="match status" value="1"/>
</dbReference>
<dbReference type="OrthoDB" id="240216at2759"/>